<sequence>MKKMYPAVVNSPKTELTDLITESQTDITVADTGVLLPGEGIATIGNGDAAETILYTSVDGNILKGCIRGFQGVARAWTAGTRIARNFAAADWDAARLNILEMADRLDTPNRTAISLLPGIQVVQADQDAAFKLAGLQGRTLVNLLGRDGNFEDASKWSLASCSFTLDNTSFLYGSSSGKATTTGTNSSGLVRRKTLVPIDNTKYYIAIVEIKNTDATSAYLRVMKPDYSATLKSSTPKTNKGSYLLHYVKLSPADLVGLNSISFDLVFPYVNTGSVINFDGGGVYEVDKALYDRIGVDVTESNIRDYLPYVDSVQPVRNPYAIRYGENLIPPFYEASLSGSGQLPTGPYAASLTATVVNVAWIFRIPCSPNTEYTFSLSHNGMIALQDLDAAGNIIQNSLYQDTPELHIKTSPNAAYLSIIIGNGSKGAGTYTFSNPMLTLGTTPKPFKPREDVMLALQTELYADPATGANADEVFEKDGQYFKLAKWNKLVLDGSVPWVHQSSKSGFKVVSAEVVKGGVNNSGTVTKYNGNMLPRGDAASAGDMQNVYTLGGAGSFYLSVLNTDSGWGDSYTPTTDEIKAYFMGWRMFTDGQDALTNTYAGTGTKKWVKFGYTSTSGVPSDAYSATLPITLGYVNGATPYQLVYQLATPTVEPITSEGQLTFIEGDNQVEVGTGIVLREATKPVMTKVGSIEYYHFNNTDSGVNNPFKYRVGKILNIYMNGKRAAGVVVKNEKEAYGNQDAHIEGKDFIKDGAYTATYLMLDKSPIAPFIGSVPDNEKALLMDLVQDVQQAKARISVVESKKAEKDAPAWIEPTLLSGWANFLSGFSPAGFYKDSMGYVHIRGLIKSGAGGAFFKLPKGYRPTHALAFSTISAANSAGDGALPASINIFPDGTVITAVNFQSGFMSLEGISFLAAD</sequence>
<comment type="caution">
    <text evidence="1">The sequence shown here is derived from an EMBL/GenBank/DDBJ whole genome shotgun (WGS) entry which is preliminary data.</text>
</comment>
<name>A0A7Y6ERR2_9BACL</name>
<dbReference type="AlphaFoldDB" id="A0A7Y6ERR2"/>
<gene>
    <name evidence="1" type="ORF">HP552_02670</name>
</gene>
<dbReference type="EMBL" id="JABMCB010000128">
    <property type="protein sequence ID" value="NUU74182.1"/>
    <property type="molecule type" value="Genomic_DNA"/>
</dbReference>
<keyword evidence="2" id="KW-1185">Reference proteome</keyword>
<evidence type="ECO:0000313" key="2">
    <source>
        <dbReference type="Proteomes" id="UP000526125"/>
    </source>
</evidence>
<reference evidence="1 2" key="1">
    <citation type="submission" date="2020-05" db="EMBL/GenBank/DDBJ databases">
        <title>Genome Sequencing of Type Strains.</title>
        <authorList>
            <person name="Lemaire J.F."/>
            <person name="Inderbitzin P."/>
            <person name="Gregorio O.A."/>
            <person name="Collins S.B."/>
            <person name="Wespe N."/>
            <person name="Knight-Connoni V."/>
        </authorList>
    </citation>
    <scope>NUCLEOTIDE SEQUENCE [LARGE SCALE GENOMIC DNA]</scope>
    <source>
        <strain evidence="1 2">LMG 21957</strain>
    </source>
</reference>
<evidence type="ECO:0008006" key="3">
    <source>
        <dbReference type="Google" id="ProtNLM"/>
    </source>
</evidence>
<dbReference type="RefSeq" id="WP_175394124.1">
    <property type="nucleotide sequence ID" value="NZ_JABMCB010000128.1"/>
</dbReference>
<accession>A0A7Y6ERR2</accession>
<proteinExistence type="predicted"/>
<dbReference type="Proteomes" id="UP000526125">
    <property type="component" value="Unassembled WGS sequence"/>
</dbReference>
<evidence type="ECO:0000313" key="1">
    <source>
        <dbReference type="EMBL" id="NUU74182.1"/>
    </source>
</evidence>
<organism evidence="1 2">
    <name type="scientific">Paenibacillus xylanilyticus</name>
    <dbReference type="NCBI Taxonomy" id="248903"/>
    <lineage>
        <taxon>Bacteria</taxon>
        <taxon>Bacillati</taxon>
        <taxon>Bacillota</taxon>
        <taxon>Bacilli</taxon>
        <taxon>Bacillales</taxon>
        <taxon>Paenibacillaceae</taxon>
        <taxon>Paenibacillus</taxon>
    </lineage>
</organism>
<protein>
    <recommendedName>
        <fullName evidence="3">Tail fiber protein</fullName>
    </recommendedName>
</protein>